<feature type="compositionally biased region" description="Low complexity" evidence="1">
    <location>
        <begin position="191"/>
        <end position="201"/>
    </location>
</feature>
<feature type="region of interest" description="Disordered" evidence="1">
    <location>
        <begin position="96"/>
        <end position="126"/>
    </location>
</feature>
<evidence type="ECO:0000313" key="3">
    <source>
        <dbReference type="Proteomes" id="UP000799771"/>
    </source>
</evidence>
<dbReference type="Proteomes" id="UP000799771">
    <property type="component" value="Unassembled WGS sequence"/>
</dbReference>
<feature type="compositionally biased region" description="Polar residues" evidence="1">
    <location>
        <begin position="205"/>
        <end position="228"/>
    </location>
</feature>
<organism evidence="2 3">
    <name type="scientific">Dothidotthia symphoricarpi CBS 119687</name>
    <dbReference type="NCBI Taxonomy" id="1392245"/>
    <lineage>
        <taxon>Eukaryota</taxon>
        <taxon>Fungi</taxon>
        <taxon>Dikarya</taxon>
        <taxon>Ascomycota</taxon>
        <taxon>Pezizomycotina</taxon>
        <taxon>Dothideomycetes</taxon>
        <taxon>Pleosporomycetidae</taxon>
        <taxon>Pleosporales</taxon>
        <taxon>Dothidotthiaceae</taxon>
        <taxon>Dothidotthia</taxon>
    </lineage>
</organism>
<feature type="region of interest" description="Disordered" evidence="1">
    <location>
        <begin position="35"/>
        <end position="69"/>
    </location>
</feature>
<name>A0A6A5ZWA2_9PLEO</name>
<evidence type="ECO:0000313" key="2">
    <source>
        <dbReference type="EMBL" id="KAF2123870.1"/>
    </source>
</evidence>
<dbReference type="EMBL" id="ML977521">
    <property type="protein sequence ID" value="KAF2123870.1"/>
    <property type="molecule type" value="Genomic_DNA"/>
</dbReference>
<accession>A0A6A5ZWA2</accession>
<dbReference type="OrthoDB" id="3688221at2759"/>
<evidence type="ECO:0000256" key="1">
    <source>
        <dbReference type="SAM" id="MobiDB-lite"/>
    </source>
</evidence>
<feature type="region of interest" description="Disordered" evidence="1">
    <location>
        <begin position="191"/>
        <end position="257"/>
    </location>
</feature>
<keyword evidence="3" id="KW-1185">Reference proteome</keyword>
<sequence>MTTPLRPSNDAYLTNNGPPGSFLQHLLDEINGATTPTVLRNRGTSKSTPQSQPSTSRPSSSVWVGGSSAAQDARDKLRAADEARVCRKLLSTVDGASGSHAPPLCLRVSPHTQPPSPDVSSSGDNWTCTDTSNHNLTTGYMTTSSVRSTVGGLRLATSSLDLHPPFPCNDVAQYHSPLIFSDVNLNDIFSSSSPTEAPTSAGTDVPTSLTSMTLEQRTTPSDPGSVSSGKRELSPSPSPEKMSKRTRTEALSEPQCRFLFQTDTDPFQAFGGAGSDNNCLSRTSTFTERGPDVCNRAARHSIPSLSSFRPESANSQGQPQPQLRSQPSTPVRTAARTSSSRRQRASPAQSETPPWARSMHLVDTDDNYLSIYKNVHGDEQTDSPLCLYCFRHKGSFNRVRTHGYEVCGREEALRSHYWELNVPSWVDR</sequence>
<gene>
    <name evidence="2" type="ORF">P153DRAFT_140433</name>
</gene>
<feature type="region of interest" description="Disordered" evidence="1">
    <location>
        <begin position="303"/>
        <end position="358"/>
    </location>
</feature>
<reference evidence="2" key="1">
    <citation type="journal article" date="2020" name="Stud. Mycol.">
        <title>101 Dothideomycetes genomes: a test case for predicting lifestyles and emergence of pathogens.</title>
        <authorList>
            <person name="Haridas S."/>
            <person name="Albert R."/>
            <person name="Binder M."/>
            <person name="Bloem J."/>
            <person name="Labutti K."/>
            <person name="Salamov A."/>
            <person name="Andreopoulos B."/>
            <person name="Baker S."/>
            <person name="Barry K."/>
            <person name="Bills G."/>
            <person name="Bluhm B."/>
            <person name="Cannon C."/>
            <person name="Castanera R."/>
            <person name="Culley D."/>
            <person name="Daum C."/>
            <person name="Ezra D."/>
            <person name="Gonzalez J."/>
            <person name="Henrissat B."/>
            <person name="Kuo A."/>
            <person name="Liang C."/>
            <person name="Lipzen A."/>
            <person name="Lutzoni F."/>
            <person name="Magnuson J."/>
            <person name="Mondo S."/>
            <person name="Nolan M."/>
            <person name="Ohm R."/>
            <person name="Pangilinan J."/>
            <person name="Park H.-J."/>
            <person name="Ramirez L."/>
            <person name="Alfaro M."/>
            <person name="Sun H."/>
            <person name="Tritt A."/>
            <person name="Yoshinaga Y."/>
            <person name="Zwiers L.-H."/>
            <person name="Turgeon B."/>
            <person name="Goodwin S."/>
            <person name="Spatafora J."/>
            <person name="Crous P."/>
            <person name="Grigoriev I."/>
        </authorList>
    </citation>
    <scope>NUCLEOTIDE SEQUENCE</scope>
    <source>
        <strain evidence="2">CBS 119687</strain>
    </source>
</reference>
<dbReference type="AlphaFoldDB" id="A0A6A5ZWA2"/>
<feature type="compositionally biased region" description="Low complexity" evidence="1">
    <location>
        <begin position="44"/>
        <end position="69"/>
    </location>
</feature>
<proteinExistence type="predicted"/>
<feature type="compositionally biased region" description="Polar residues" evidence="1">
    <location>
        <begin position="303"/>
        <end position="331"/>
    </location>
</feature>
<dbReference type="GeneID" id="54402534"/>
<feature type="compositionally biased region" description="Basic and acidic residues" evidence="1">
    <location>
        <begin position="241"/>
        <end position="250"/>
    </location>
</feature>
<protein>
    <submittedName>
        <fullName evidence="2">Uncharacterized protein</fullName>
    </submittedName>
</protein>
<dbReference type="RefSeq" id="XP_033518264.1">
    <property type="nucleotide sequence ID" value="XM_033662102.1"/>
</dbReference>